<sequence length="64" mass="6936">MKLGLIIVIAIIILSLIFTLMLAGKSDADYSKSARKNTVNLTVIYAVVILLSIVALGVYIKWGI</sequence>
<organism evidence="3 5">
    <name type="scientific">Bacillus infantis</name>
    <dbReference type="NCBI Taxonomy" id="324767"/>
    <lineage>
        <taxon>Bacteria</taxon>
        <taxon>Bacillati</taxon>
        <taxon>Bacillota</taxon>
        <taxon>Bacilli</taxon>
        <taxon>Bacillales</taxon>
        <taxon>Bacillaceae</taxon>
        <taxon>Bacillus</taxon>
    </lineage>
</organism>
<keyword evidence="1" id="KW-0812">Transmembrane</keyword>
<evidence type="ECO:0000256" key="1">
    <source>
        <dbReference type="SAM" id="Phobius"/>
    </source>
</evidence>
<evidence type="ECO:0000313" key="2">
    <source>
        <dbReference type="EMBL" id="TYS42957.1"/>
    </source>
</evidence>
<gene>
    <name evidence="3" type="ORF">FZD47_23685</name>
    <name evidence="2" type="ORF">FZD51_22845</name>
</gene>
<dbReference type="GeneID" id="97352433"/>
<feature type="transmembrane region" description="Helical" evidence="1">
    <location>
        <begin position="6"/>
        <end position="23"/>
    </location>
</feature>
<dbReference type="EMBL" id="VTES01000010">
    <property type="protein sequence ID" value="TYS58366.1"/>
    <property type="molecule type" value="Genomic_DNA"/>
</dbReference>
<protein>
    <submittedName>
        <fullName evidence="3">Uncharacterized protein</fullName>
    </submittedName>
</protein>
<dbReference type="Proteomes" id="UP000323732">
    <property type="component" value="Unassembled WGS sequence"/>
</dbReference>
<name>A0A5D4S9P6_9BACI</name>
<evidence type="ECO:0000313" key="5">
    <source>
        <dbReference type="Proteomes" id="UP000323732"/>
    </source>
</evidence>
<dbReference type="Proteomes" id="UP000322139">
    <property type="component" value="Unassembled WGS sequence"/>
</dbReference>
<keyword evidence="1" id="KW-1133">Transmembrane helix</keyword>
<evidence type="ECO:0000313" key="4">
    <source>
        <dbReference type="Proteomes" id="UP000322139"/>
    </source>
</evidence>
<accession>A0A5D4S9P6</accession>
<dbReference type="AlphaFoldDB" id="A0A5D4S9P6"/>
<evidence type="ECO:0000313" key="3">
    <source>
        <dbReference type="EMBL" id="TYS58366.1"/>
    </source>
</evidence>
<comment type="caution">
    <text evidence="3">The sequence shown here is derived from an EMBL/GenBank/DDBJ whole genome shotgun (WGS) entry which is preliminary data.</text>
</comment>
<dbReference type="EMBL" id="VTER01000015">
    <property type="protein sequence ID" value="TYS42957.1"/>
    <property type="molecule type" value="Genomic_DNA"/>
</dbReference>
<proteinExistence type="predicted"/>
<feature type="transmembrane region" description="Helical" evidence="1">
    <location>
        <begin position="43"/>
        <end position="62"/>
    </location>
</feature>
<keyword evidence="1" id="KW-0472">Membrane</keyword>
<dbReference type="RefSeq" id="WP_009795711.1">
    <property type="nucleotide sequence ID" value="NZ_CP160000.1"/>
</dbReference>
<reference evidence="4 5" key="1">
    <citation type="submission" date="2019-08" db="EMBL/GenBank/DDBJ databases">
        <title>Bacillus genomes from the desert of Cuatro Cienegas, Coahuila.</title>
        <authorList>
            <person name="Olmedo-Alvarez G."/>
        </authorList>
    </citation>
    <scope>NUCLEOTIDE SEQUENCE [LARGE SCALE GENOMIC DNA]</scope>
    <source>
        <strain evidence="3 5">CH37_1T</strain>
        <strain evidence="2 4">CH446_14T</strain>
    </source>
</reference>